<dbReference type="InterPro" id="IPR025906">
    <property type="entry name" value="YjfB_motility"/>
</dbReference>
<dbReference type="RefSeq" id="WP_012969331.1">
    <property type="nucleotide sequence ID" value="NC_013851.1"/>
</dbReference>
<reference evidence="1 2" key="1">
    <citation type="journal article" date="2011" name="Stand. Genomic Sci.">
        <title>Complete genome sequence of Allochromatium vinosum DSM 180(T).</title>
        <authorList>
            <person name="Weissgerber T."/>
            <person name="Zigann R."/>
            <person name="Bruce D."/>
            <person name="Chang Y.J."/>
            <person name="Detter J.C."/>
            <person name="Han C."/>
            <person name="Hauser L."/>
            <person name="Jeffries C.D."/>
            <person name="Land M."/>
            <person name="Munk A.C."/>
            <person name="Tapia R."/>
            <person name="Dahl C."/>
        </authorList>
    </citation>
    <scope>NUCLEOTIDE SEQUENCE [LARGE SCALE GENOMIC DNA]</scope>
    <source>
        <strain evidence="2">ATCC 17899 / DSM 180 / NBRC 103801 / NCIMB 10441 / D</strain>
    </source>
</reference>
<protein>
    <recommendedName>
        <fullName evidence="3">Motility protein</fullName>
    </recommendedName>
</protein>
<dbReference type="HOGENOM" id="CLU_189781_0_1_6"/>
<dbReference type="AlphaFoldDB" id="D3RVC8"/>
<dbReference type="STRING" id="572477.Alvin_0083"/>
<organism evidence="1 2">
    <name type="scientific">Allochromatium vinosum (strain ATCC 17899 / DSM 180 / NBRC 103801 / NCIMB 10441 / D)</name>
    <name type="common">Chromatium vinosum</name>
    <dbReference type="NCBI Taxonomy" id="572477"/>
    <lineage>
        <taxon>Bacteria</taxon>
        <taxon>Pseudomonadati</taxon>
        <taxon>Pseudomonadota</taxon>
        <taxon>Gammaproteobacteria</taxon>
        <taxon>Chromatiales</taxon>
        <taxon>Chromatiaceae</taxon>
        <taxon>Allochromatium</taxon>
    </lineage>
</organism>
<evidence type="ECO:0000313" key="2">
    <source>
        <dbReference type="Proteomes" id="UP000001441"/>
    </source>
</evidence>
<dbReference type="OrthoDB" id="5772816at2"/>
<sequence>MEIPTSTTGLATLATAMSRTKLEGAVDVAVFKKALDMQEESAAQLLQSLSTPAAALPDGVGGRIDTTA</sequence>
<proteinExistence type="predicted"/>
<dbReference type="eggNOG" id="ENOG5030G6X">
    <property type="taxonomic scope" value="Bacteria"/>
</dbReference>
<name>D3RVC8_ALLVD</name>
<dbReference type="Pfam" id="PF14070">
    <property type="entry name" value="YjfB_motility"/>
    <property type="match status" value="1"/>
</dbReference>
<keyword evidence="2" id="KW-1185">Reference proteome</keyword>
<gene>
    <name evidence="1" type="ordered locus">Alvin_0083</name>
</gene>
<dbReference type="EMBL" id="CP001896">
    <property type="protein sequence ID" value="ADC61055.1"/>
    <property type="molecule type" value="Genomic_DNA"/>
</dbReference>
<dbReference type="KEGG" id="alv:Alvin_0083"/>
<evidence type="ECO:0000313" key="1">
    <source>
        <dbReference type="EMBL" id="ADC61055.1"/>
    </source>
</evidence>
<dbReference type="Proteomes" id="UP000001441">
    <property type="component" value="Chromosome"/>
</dbReference>
<accession>D3RVC8</accession>
<evidence type="ECO:0008006" key="3">
    <source>
        <dbReference type="Google" id="ProtNLM"/>
    </source>
</evidence>